<accession>A0ABS9VM81</accession>
<organism evidence="1 2">
    <name type="scientific">Sphingomonas telluris</name>
    <dbReference type="NCBI Taxonomy" id="2907998"/>
    <lineage>
        <taxon>Bacteria</taxon>
        <taxon>Pseudomonadati</taxon>
        <taxon>Pseudomonadota</taxon>
        <taxon>Alphaproteobacteria</taxon>
        <taxon>Sphingomonadales</taxon>
        <taxon>Sphingomonadaceae</taxon>
        <taxon>Sphingomonas</taxon>
    </lineage>
</organism>
<evidence type="ECO:0000313" key="2">
    <source>
        <dbReference type="Proteomes" id="UP001203058"/>
    </source>
</evidence>
<reference evidence="1 2" key="1">
    <citation type="submission" date="2022-03" db="EMBL/GenBank/DDBJ databases">
        <authorList>
            <person name="Jo J.-H."/>
            <person name="Im W.-T."/>
        </authorList>
    </citation>
    <scope>NUCLEOTIDE SEQUENCE [LARGE SCALE GENOMIC DNA]</scope>
    <source>
        <strain evidence="1 2">SM33</strain>
    </source>
</reference>
<sequence length="61" mass="7170">MTRPAIASVEAVRHGSDLRFERREALCIRHLRRAHCELIELPRHVDEPQRTAGQCRARRNQ</sequence>
<evidence type="ECO:0000313" key="1">
    <source>
        <dbReference type="EMBL" id="MCH8615634.1"/>
    </source>
</evidence>
<keyword evidence="2" id="KW-1185">Reference proteome</keyword>
<proteinExistence type="predicted"/>
<comment type="caution">
    <text evidence="1">The sequence shown here is derived from an EMBL/GenBank/DDBJ whole genome shotgun (WGS) entry which is preliminary data.</text>
</comment>
<dbReference type="EMBL" id="JAKZHW010000001">
    <property type="protein sequence ID" value="MCH8615634.1"/>
    <property type="molecule type" value="Genomic_DNA"/>
</dbReference>
<name>A0ABS9VM81_9SPHN</name>
<dbReference type="Proteomes" id="UP001203058">
    <property type="component" value="Unassembled WGS sequence"/>
</dbReference>
<protein>
    <submittedName>
        <fullName evidence="1">Uncharacterized protein</fullName>
    </submittedName>
</protein>
<dbReference type="RefSeq" id="WP_241446455.1">
    <property type="nucleotide sequence ID" value="NZ_JAKZHW010000001.1"/>
</dbReference>
<gene>
    <name evidence="1" type="ORF">LZ016_05910</name>
</gene>